<dbReference type="SUPFAM" id="SSF53474">
    <property type="entry name" value="alpha/beta-Hydrolases"/>
    <property type="match status" value="1"/>
</dbReference>
<evidence type="ECO:0000313" key="2">
    <source>
        <dbReference type="Proteomes" id="UP000199226"/>
    </source>
</evidence>
<dbReference type="Proteomes" id="UP000199226">
    <property type="component" value="Unassembled WGS sequence"/>
</dbReference>
<organism evidence="1 2">
    <name type="scientific">Daejeonella rubra</name>
    <dbReference type="NCBI Taxonomy" id="990371"/>
    <lineage>
        <taxon>Bacteria</taxon>
        <taxon>Pseudomonadati</taxon>
        <taxon>Bacteroidota</taxon>
        <taxon>Sphingobacteriia</taxon>
        <taxon>Sphingobacteriales</taxon>
        <taxon>Sphingobacteriaceae</taxon>
        <taxon>Daejeonella</taxon>
    </lineage>
</organism>
<keyword evidence="2" id="KW-1185">Reference proteome</keyword>
<accession>A0A1G9YRA6</accession>
<reference evidence="2" key="1">
    <citation type="submission" date="2016-10" db="EMBL/GenBank/DDBJ databases">
        <authorList>
            <person name="Varghese N."/>
            <person name="Submissions S."/>
        </authorList>
    </citation>
    <scope>NUCLEOTIDE SEQUENCE [LARGE SCALE GENOMIC DNA]</scope>
    <source>
        <strain evidence="2">DSM 24536</strain>
    </source>
</reference>
<dbReference type="InterPro" id="IPR029058">
    <property type="entry name" value="AB_hydrolase_fold"/>
</dbReference>
<name>A0A1G9YRA6_9SPHI</name>
<sequence>MESIKKSMMLKLSALTFNFVLILTVLTSSTAAGNTIPKFFFKFEQNQPAQFSVLKVQAPNTWNGFEIIEFKFDGVDAKIVFPNKANKAKNWIWRTQFWGHEPQTDIALLNKGFHVVYVDVVDLYGNKVAVNRMNEFYIFLIKNFRLNKKTVLEGMSRGGLDAYNWASENTDKVFCIYADAPVCDIKSWPGGLGKGEGSKSDWQKCLQAYGLTEITALDFKDIPINNSIKLAKANIPLINVCGDADTVVPIDENTYKLAETYRAAGGEIELIVKKGVGHHPHSLQDPMPIVDFILKNTGN</sequence>
<dbReference type="Gene3D" id="3.40.50.1820">
    <property type="entry name" value="alpha/beta hydrolase"/>
    <property type="match status" value="1"/>
</dbReference>
<dbReference type="RefSeq" id="WP_090707095.1">
    <property type="nucleotide sequence ID" value="NZ_FNHH01000042.1"/>
</dbReference>
<dbReference type="EMBL" id="FNHH01000042">
    <property type="protein sequence ID" value="SDN10956.1"/>
    <property type="molecule type" value="Genomic_DNA"/>
</dbReference>
<evidence type="ECO:0000313" key="1">
    <source>
        <dbReference type="EMBL" id="SDN10956.1"/>
    </source>
</evidence>
<protein>
    <submittedName>
        <fullName evidence="1">Prolyl oligopeptidase family protein</fullName>
    </submittedName>
</protein>
<dbReference type="STRING" id="990371.SAMN05421813_14215"/>
<gene>
    <name evidence="1" type="ORF">SAMN05421813_14215</name>
</gene>
<dbReference type="AlphaFoldDB" id="A0A1G9YRA6"/>
<proteinExistence type="predicted"/>
<dbReference type="OrthoDB" id="9796689at2"/>